<reference evidence="2" key="2">
    <citation type="submission" date="2023-04" db="EMBL/GenBank/DDBJ databases">
        <authorList>
            <person name="Bu L."/>
            <person name="Lu L."/>
            <person name="Laidemitt M.R."/>
            <person name="Zhang S.M."/>
            <person name="Mutuku M."/>
            <person name="Mkoji G."/>
            <person name="Steinauer M."/>
            <person name="Loker E.S."/>
        </authorList>
    </citation>
    <scope>NUCLEOTIDE SEQUENCE</scope>
    <source>
        <strain evidence="2">KasaAsao</strain>
        <tissue evidence="2">Whole Snail</tissue>
    </source>
</reference>
<dbReference type="EMBL" id="JASAOG010000140">
    <property type="protein sequence ID" value="KAK0048220.1"/>
    <property type="molecule type" value="Genomic_DNA"/>
</dbReference>
<comment type="caution">
    <text evidence="2">The sequence shown here is derived from an EMBL/GenBank/DDBJ whole genome shotgun (WGS) entry which is preliminary data.</text>
</comment>
<feature type="region of interest" description="Disordered" evidence="1">
    <location>
        <begin position="121"/>
        <end position="143"/>
    </location>
</feature>
<accession>A0AAD8B557</accession>
<sequence length="471" mass="52291">MLKKTWNGESQNGQWRLTSSSSSCCACGVCSPPHYKVKSMTNNLILGDQESIVKQEIERNDCTTSNKPWTLASKLLEVSMKADNRLSPVPIIMPNFKMFRNIPVPDVSVSQKVQDIKPKKEITSENCAPTTSKQENKNQNLPNENILGKEIPVSSNQEREKQHYLFTSLEQCADIQSENCAYAQTSDSILGHQESIVKQEIERNDCTTSNKPWTLASKLLEVSMKADDRLCPVPIIMPNSKLLGNIPVPEVSVSPVPIIMPNSKLLGNILVPEVSVSPVPNIMPNFKLLGIIPVLELSVSQVQDIKSKQEITSEKCALTTSKQKNKNQHHPNETILGKEIPVSSNQEREKQHSFKAKLQICLAYSCTTYQQMFDGLSGSPLNTMKMATLILTSKHSVANSTNLSSYPSNYYSLGISYQQCTPMIYKSSLPSHSAKQCVHLSCIGSDSLYCTSMSGVWICQVKEIKFVSKVT</sequence>
<name>A0AAD8B557_BIOPF</name>
<evidence type="ECO:0000313" key="2">
    <source>
        <dbReference type="EMBL" id="KAK0048220.1"/>
    </source>
</evidence>
<evidence type="ECO:0000256" key="1">
    <source>
        <dbReference type="SAM" id="MobiDB-lite"/>
    </source>
</evidence>
<protein>
    <submittedName>
        <fullName evidence="2">Zinc finger and BTB domain-containing protein 16</fullName>
    </submittedName>
</protein>
<keyword evidence="3" id="KW-1185">Reference proteome</keyword>
<proteinExistence type="predicted"/>
<dbReference type="AlphaFoldDB" id="A0AAD8B557"/>
<gene>
    <name evidence="2" type="ORF">Bpfe_022303</name>
</gene>
<reference evidence="2" key="1">
    <citation type="journal article" date="2023" name="PLoS Negl. Trop. Dis.">
        <title>A genome sequence for Biomphalaria pfeifferi, the major vector snail for the human-infecting parasite Schistosoma mansoni.</title>
        <authorList>
            <person name="Bu L."/>
            <person name="Lu L."/>
            <person name="Laidemitt M.R."/>
            <person name="Zhang S.M."/>
            <person name="Mutuku M."/>
            <person name="Mkoji G."/>
            <person name="Steinauer M."/>
            <person name="Loker E.S."/>
        </authorList>
    </citation>
    <scope>NUCLEOTIDE SEQUENCE</scope>
    <source>
        <strain evidence="2">KasaAsao</strain>
    </source>
</reference>
<evidence type="ECO:0000313" key="3">
    <source>
        <dbReference type="Proteomes" id="UP001233172"/>
    </source>
</evidence>
<feature type="compositionally biased region" description="Polar residues" evidence="1">
    <location>
        <begin position="124"/>
        <end position="143"/>
    </location>
</feature>
<dbReference type="Proteomes" id="UP001233172">
    <property type="component" value="Unassembled WGS sequence"/>
</dbReference>
<organism evidence="2 3">
    <name type="scientific">Biomphalaria pfeifferi</name>
    <name type="common">Bloodfluke planorb</name>
    <name type="synonym">Freshwater snail</name>
    <dbReference type="NCBI Taxonomy" id="112525"/>
    <lineage>
        <taxon>Eukaryota</taxon>
        <taxon>Metazoa</taxon>
        <taxon>Spiralia</taxon>
        <taxon>Lophotrochozoa</taxon>
        <taxon>Mollusca</taxon>
        <taxon>Gastropoda</taxon>
        <taxon>Heterobranchia</taxon>
        <taxon>Euthyneura</taxon>
        <taxon>Panpulmonata</taxon>
        <taxon>Hygrophila</taxon>
        <taxon>Lymnaeoidea</taxon>
        <taxon>Planorbidae</taxon>
        <taxon>Biomphalaria</taxon>
    </lineage>
</organism>